<evidence type="ECO:0000256" key="6">
    <source>
        <dbReference type="ARBA" id="ARBA00023136"/>
    </source>
</evidence>
<dbReference type="Proteomes" id="UP001187346">
    <property type="component" value="Unassembled WGS sequence"/>
</dbReference>
<evidence type="ECO:0000256" key="3">
    <source>
        <dbReference type="ARBA" id="ARBA00022475"/>
    </source>
</evidence>
<evidence type="ECO:0000256" key="4">
    <source>
        <dbReference type="ARBA" id="ARBA00022692"/>
    </source>
</evidence>
<feature type="domain" description="ABC transmembrane type-1" evidence="8">
    <location>
        <begin position="81"/>
        <end position="292"/>
    </location>
</feature>
<keyword evidence="5 7" id="KW-1133">Transmembrane helix</keyword>
<keyword evidence="10" id="KW-1185">Reference proteome</keyword>
<dbReference type="PANTHER" id="PTHR43005:SF2">
    <property type="entry name" value="INTEGRAL MEMBRANE SUGAR TRANSPORT PROTEIN"/>
    <property type="match status" value="1"/>
</dbReference>
<dbReference type="SUPFAM" id="SSF161098">
    <property type="entry name" value="MetI-like"/>
    <property type="match status" value="1"/>
</dbReference>
<keyword evidence="3" id="KW-1003">Cell membrane</keyword>
<dbReference type="PROSITE" id="PS50928">
    <property type="entry name" value="ABC_TM1"/>
    <property type="match status" value="1"/>
</dbReference>
<dbReference type="PANTHER" id="PTHR43005">
    <property type="entry name" value="BLR7065 PROTEIN"/>
    <property type="match status" value="1"/>
</dbReference>
<keyword evidence="4 7" id="KW-0812">Transmembrane</keyword>
<protein>
    <submittedName>
        <fullName evidence="9">Sugar ABC transporter permease</fullName>
    </submittedName>
</protein>
<comment type="subcellular location">
    <subcellularLocation>
        <location evidence="1 7">Cell membrane</location>
        <topology evidence="1 7">Multi-pass membrane protein</topology>
    </subcellularLocation>
</comment>
<keyword evidence="6 7" id="KW-0472">Membrane</keyword>
<feature type="transmembrane region" description="Helical" evidence="7">
    <location>
        <begin position="274"/>
        <end position="296"/>
    </location>
</feature>
<proteinExistence type="inferred from homology"/>
<organism evidence="9 10">
    <name type="scientific">Streptomyces prunicolor</name>
    <dbReference type="NCBI Taxonomy" id="67348"/>
    <lineage>
        <taxon>Bacteria</taxon>
        <taxon>Bacillati</taxon>
        <taxon>Actinomycetota</taxon>
        <taxon>Actinomycetes</taxon>
        <taxon>Kitasatosporales</taxon>
        <taxon>Streptomycetaceae</taxon>
        <taxon>Streptomyces</taxon>
    </lineage>
</organism>
<evidence type="ECO:0000256" key="2">
    <source>
        <dbReference type="ARBA" id="ARBA00022448"/>
    </source>
</evidence>
<feature type="transmembrane region" description="Helical" evidence="7">
    <location>
        <begin position="118"/>
        <end position="138"/>
    </location>
</feature>
<dbReference type="Gene3D" id="1.10.3720.10">
    <property type="entry name" value="MetI-like"/>
    <property type="match status" value="1"/>
</dbReference>
<dbReference type="InterPro" id="IPR000515">
    <property type="entry name" value="MetI-like"/>
</dbReference>
<reference evidence="9 10" key="1">
    <citation type="submission" date="2023-10" db="EMBL/GenBank/DDBJ databases">
        <title>Characterization of rhizosphere-enriched actinobacteria from wheat plants lab-grown on chernevaya soil.</title>
        <authorList>
            <person name="Tikhonova E.N."/>
            <person name="Konopkin A."/>
            <person name="Kravchenko I.K."/>
        </authorList>
    </citation>
    <scope>NUCLEOTIDE SEQUENCE [LARGE SCALE GENOMIC DNA]</scope>
    <source>
        <strain evidence="9 10">RR29</strain>
    </source>
</reference>
<comment type="similarity">
    <text evidence="7">Belongs to the binding-protein-dependent transport system permease family.</text>
</comment>
<dbReference type="Pfam" id="PF00528">
    <property type="entry name" value="BPD_transp_1"/>
    <property type="match status" value="1"/>
</dbReference>
<evidence type="ECO:0000256" key="1">
    <source>
        <dbReference type="ARBA" id="ARBA00004651"/>
    </source>
</evidence>
<accession>A0ABU4FE19</accession>
<feature type="transmembrane region" description="Helical" evidence="7">
    <location>
        <begin position="85"/>
        <end position="106"/>
    </location>
</feature>
<evidence type="ECO:0000313" key="9">
    <source>
        <dbReference type="EMBL" id="MDV7217505.1"/>
    </source>
</evidence>
<dbReference type="EMBL" id="JAWMAJ010000046">
    <property type="protein sequence ID" value="MDV7217505.1"/>
    <property type="molecule type" value="Genomic_DNA"/>
</dbReference>
<dbReference type="InterPro" id="IPR035906">
    <property type="entry name" value="MetI-like_sf"/>
</dbReference>
<feature type="transmembrane region" description="Helical" evidence="7">
    <location>
        <begin position="26"/>
        <end position="49"/>
    </location>
</feature>
<evidence type="ECO:0000256" key="7">
    <source>
        <dbReference type="RuleBase" id="RU363032"/>
    </source>
</evidence>
<evidence type="ECO:0000313" key="10">
    <source>
        <dbReference type="Proteomes" id="UP001187346"/>
    </source>
</evidence>
<comment type="caution">
    <text evidence="9">The sequence shown here is derived from an EMBL/GenBank/DDBJ whole genome shotgun (WGS) entry which is preliminary data.</text>
</comment>
<gene>
    <name evidence="9" type="ORF">R5A26_16255</name>
</gene>
<dbReference type="RefSeq" id="WP_317771800.1">
    <property type="nucleotide sequence ID" value="NZ_JAWMAJ010000046.1"/>
</dbReference>
<feature type="transmembrane region" description="Helical" evidence="7">
    <location>
        <begin position="242"/>
        <end position="262"/>
    </location>
</feature>
<evidence type="ECO:0000259" key="8">
    <source>
        <dbReference type="PROSITE" id="PS50928"/>
    </source>
</evidence>
<keyword evidence="2 7" id="KW-0813">Transport</keyword>
<name>A0ABU4FE19_9ACTN</name>
<sequence length="306" mass="33819">MTTISQAAVPVKSPTRRGSWSRRAPLLPALVITLVLTQIPFALTIWYSLQRWNLLDPGQKGFAGLDNFRATFGDDTFWKAIKNTVVLTGCATIASMAVGLVLAMLLQKKFPGRGIARTLAITPFFVMPVAVTLFWRSAMFDPSFGLLGWLTDSVGLPRVNWLSEQSMLSIIMITSWRWTPFAMLVLLAGLQALPDDQLEAARVDGANWWQQFRNVVLPHLRPFLELTALLLSMNIIQTFGEIALLTAGGPAFGTTNITYYVYLRAFNSFDFGTASAYGLVALVLTIALAMPALRLLSGIFQQEGRR</sequence>
<evidence type="ECO:0000256" key="5">
    <source>
        <dbReference type="ARBA" id="ARBA00022989"/>
    </source>
</evidence>
<dbReference type="CDD" id="cd06261">
    <property type="entry name" value="TM_PBP2"/>
    <property type="match status" value="1"/>
</dbReference>
<feature type="transmembrane region" description="Helical" evidence="7">
    <location>
        <begin position="167"/>
        <end position="190"/>
    </location>
</feature>